<dbReference type="GO" id="GO:0008289">
    <property type="term" value="F:lipid binding"/>
    <property type="evidence" value="ECO:0007669"/>
    <property type="project" value="UniProtKB-KW"/>
</dbReference>
<evidence type="ECO:0000256" key="4">
    <source>
        <dbReference type="ARBA" id="ARBA00020727"/>
    </source>
</evidence>
<dbReference type="Gene3D" id="2.70.50.40">
    <property type="entry name" value="GMP phosphodiesterase, delta subunit"/>
    <property type="match status" value="1"/>
</dbReference>
<dbReference type="InterPro" id="IPR037036">
    <property type="entry name" value="PDED_dom_sf"/>
</dbReference>
<feature type="compositionally biased region" description="Low complexity" evidence="15">
    <location>
        <begin position="26"/>
        <end position="37"/>
    </location>
</feature>
<keyword evidence="11" id="KW-0446">Lipid-binding</keyword>
<dbReference type="GO" id="GO:0015031">
    <property type="term" value="P:protein transport"/>
    <property type="evidence" value="ECO:0007669"/>
    <property type="project" value="UniProtKB-KW"/>
</dbReference>
<dbReference type="GO" id="GO:0000922">
    <property type="term" value="C:spindle pole"/>
    <property type="evidence" value="ECO:0007669"/>
    <property type="project" value="UniProtKB-SubCell"/>
</dbReference>
<keyword evidence="7" id="KW-0597">Phosphoprotein</keyword>
<sequence length="249" mass="28204">MSYSCTNSSQEPPSIKQPAGSNPARDTGGTDSSGTTSPKQTAMRVKKGCNSAEVGVQETTEEDLLANAVISPEDVLGLQKITENYLCSPDENIYNIDFTRFKIRDMETGTVLFEITKPPSTDKSGEKRDIDPNAGRFVRYQFTPAFLRLRQVGATVEFTVGDKPIENFRMIERHYFREKLLKSFDFEFGFCMPSSKNTCEHIYEFPPLSEDVIREMILHPYETQSDSFYFVDNKLVMHNKADYSYNGGT</sequence>
<dbReference type="InterPro" id="IPR014756">
    <property type="entry name" value="Ig_E-set"/>
</dbReference>
<evidence type="ECO:0000256" key="13">
    <source>
        <dbReference type="ARBA" id="ARBA00023305"/>
    </source>
</evidence>
<dbReference type="GO" id="GO:0007601">
    <property type="term" value="P:visual perception"/>
    <property type="evidence" value="ECO:0007669"/>
    <property type="project" value="UniProtKB-KW"/>
</dbReference>
<evidence type="ECO:0000256" key="11">
    <source>
        <dbReference type="ARBA" id="ARBA00023121"/>
    </source>
</evidence>
<accession>A0A3P9GZS2</accession>
<evidence type="ECO:0000256" key="14">
    <source>
        <dbReference type="ARBA" id="ARBA00045349"/>
    </source>
</evidence>
<keyword evidence="5" id="KW-0813">Transport</keyword>
<dbReference type="InterPro" id="IPR051519">
    <property type="entry name" value="PDE6D_unc-119_myristoyl-bd"/>
</dbReference>
<evidence type="ECO:0000256" key="5">
    <source>
        <dbReference type="ARBA" id="ARBA00022448"/>
    </source>
</evidence>
<name>A0A3P9GZS2_ORYLA</name>
<evidence type="ECO:0000256" key="10">
    <source>
        <dbReference type="ARBA" id="ARBA00022927"/>
    </source>
</evidence>
<evidence type="ECO:0000313" key="17">
    <source>
        <dbReference type="Ensembl" id="ENSORLP00015000718.1"/>
    </source>
</evidence>
<dbReference type="Ensembl" id="ENSORLT00015013873.1">
    <property type="protein sequence ID" value="ENSORLP00015000718.1"/>
    <property type="gene ID" value="ENSORLG00015001313.1"/>
</dbReference>
<comment type="similarity">
    <text evidence="3">Belongs to the PDE6D/unc-119 family.</text>
</comment>
<dbReference type="GO" id="GO:0007399">
    <property type="term" value="P:nervous system development"/>
    <property type="evidence" value="ECO:0007669"/>
    <property type="project" value="UniProtKB-ARBA"/>
</dbReference>
<evidence type="ECO:0000256" key="7">
    <source>
        <dbReference type="ARBA" id="ARBA00022553"/>
    </source>
</evidence>
<reference key="1">
    <citation type="journal article" date="2007" name="Nature">
        <title>The medaka draft genome and insights into vertebrate genome evolution.</title>
        <authorList>
            <person name="Kasahara M."/>
            <person name="Naruse K."/>
            <person name="Sasaki S."/>
            <person name="Nakatani Y."/>
            <person name="Qu W."/>
            <person name="Ahsan B."/>
            <person name="Yamada T."/>
            <person name="Nagayasu Y."/>
            <person name="Doi K."/>
            <person name="Kasai Y."/>
            <person name="Jindo T."/>
            <person name="Kobayashi D."/>
            <person name="Shimada A."/>
            <person name="Toyoda A."/>
            <person name="Kuroki Y."/>
            <person name="Fujiyama A."/>
            <person name="Sasaki T."/>
            <person name="Shimizu A."/>
            <person name="Asakawa S."/>
            <person name="Shimizu N."/>
            <person name="Hashimoto S."/>
            <person name="Yang J."/>
            <person name="Lee Y."/>
            <person name="Matsushima K."/>
            <person name="Sugano S."/>
            <person name="Sakaizumi M."/>
            <person name="Narita T."/>
            <person name="Ohishi K."/>
            <person name="Haga S."/>
            <person name="Ohta F."/>
            <person name="Nomoto H."/>
            <person name="Nogata K."/>
            <person name="Morishita T."/>
            <person name="Endo T."/>
            <person name="Shin-I T."/>
            <person name="Takeda H."/>
            <person name="Morishita S."/>
            <person name="Kohara Y."/>
        </authorList>
    </citation>
    <scope>NUCLEOTIDE SEQUENCE [LARGE SCALE GENOMIC DNA]</scope>
    <source>
        <strain>Hd-rR</strain>
    </source>
</reference>
<evidence type="ECO:0000313" key="18">
    <source>
        <dbReference type="Proteomes" id="UP000265200"/>
    </source>
</evidence>
<keyword evidence="9" id="KW-0716">Sensory transduction</keyword>
<keyword evidence="8" id="KW-0254">Endocytosis</keyword>
<dbReference type="GO" id="GO:0006897">
    <property type="term" value="P:endocytosis"/>
    <property type="evidence" value="ECO:0007669"/>
    <property type="project" value="UniProtKB-KW"/>
</dbReference>
<evidence type="ECO:0000256" key="9">
    <source>
        <dbReference type="ARBA" id="ARBA00022606"/>
    </source>
</evidence>
<reference evidence="17 18" key="2">
    <citation type="submission" date="2017-04" db="EMBL/GenBank/DDBJ databases">
        <title>CpG methylation of centromeres and impact of large insertions on vertebrate speciation.</title>
        <authorList>
            <person name="Ichikawa K."/>
            <person name="Yoshimura J."/>
            <person name="Morishita S."/>
        </authorList>
    </citation>
    <scope>NUCLEOTIDE SEQUENCE</scope>
    <source>
        <strain evidence="17 18">HSOK</strain>
    </source>
</reference>
<evidence type="ECO:0000259" key="16">
    <source>
        <dbReference type="Pfam" id="PF05351"/>
    </source>
</evidence>
<dbReference type="InterPro" id="IPR008015">
    <property type="entry name" value="PDED_dom"/>
</dbReference>
<keyword evidence="6" id="KW-0963">Cytoplasm</keyword>
<protein>
    <recommendedName>
        <fullName evidence="4">Protein unc-119 homolog A</fullName>
    </recommendedName>
</protein>
<feature type="compositionally biased region" description="Polar residues" evidence="15">
    <location>
        <begin position="1"/>
        <end position="12"/>
    </location>
</feature>
<evidence type="ECO:0000256" key="3">
    <source>
        <dbReference type="ARBA" id="ARBA00008102"/>
    </source>
</evidence>
<evidence type="ECO:0000256" key="15">
    <source>
        <dbReference type="SAM" id="MobiDB-lite"/>
    </source>
</evidence>
<proteinExistence type="inferred from homology"/>
<dbReference type="AlphaFoldDB" id="A0A3P9GZS2"/>
<keyword evidence="13" id="KW-0844">Vision</keyword>
<evidence type="ECO:0000256" key="2">
    <source>
        <dbReference type="ARBA" id="ARBA00004647"/>
    </source>
</evidence>
<dbReference type="SUPFAM" id="SSF81296">
    <property type="entry name" value="E set domains"/>
    <property type="match status" value="1"/>
</dbReference>
<dbReference type="GO" id="GO:0005813">
    <property type="term" value="C:centrosome"/>
    <property type="evidence" value="ECO:0007669"/>
    <property type="project" value="UniProtKB-SubCell"/>
</dbReference>
<evidence type="ECO:0000256" key="8">
    <source>
        <dbReference type="ARBA" id="ARBA00022583"/>
    </source>
</evidence>
<feature type="domain" description="GMP phosphodiesterase delta subunit" evidence="16">
    <location>
        <begin position="91"/>
        <end position="245"/>
    </location>
</feature>
<dbReference type="PANTHER" id="PTHR12951">
    <property type="entry name" value="RETINAL PROTEIN 4"/>
    <property type="match status" value="1"/>
</dbReference>
<organism evidence="17 18">
    <name type="scientific">Oryzias latipes</name>
    <name type="common">Japanese rice fish</name>
    <name type="synonym">Japanese killifish</name>
    <dbReference type="NCBI Taxonomy" id="8090"/>
    <lineage>
        <taxon>Eukaryota</taxon>
        <taxon>Metazoa</taxon>
        <taxon>Chordata</taxon>
        <taxon>Craniata</taxon>
        <taxon>Vertebrata</taxon>
        <taxon>Euteleostomi</taxon>
        <taxon>Actinopterygii</taxon>
        <taxon>Neopterygii</taxon>
        <taxon>Teleostei</taxon>
        <taxon>Neoteleostei</taxon>
        <taxon>Acanthomorphata</taxon>
        <taxon>Ovalentaria</taxon>
        <taxon>Atherinomorphae</taxon>
        <taxon>Beloniformes</taxon>
        <taxon>Adrianichthyidae</taxon>
        <taxon>Oryziinae</taxon>
        <taxon>Oryzias</taxon>
    </lineage>
</organism>
<dbReference type="FunFam" id="2.70.50.40:FF:000001">
    <property type="entry name" value="protein unc-119 homolog A"/>
    <property type="match status" value="1"/>
</dbReference>
<evidence type="ECO:0000256" key="6">
    <source>
        <dbReference type="ARBA" id="ARBA00022490"/>
    </source>
</evidence>
<comment type="subcellular location">
    <subcellularLocation>
        <location evidence="1">Cytoplasm</location>
        <location evidence="1">Cytoskeleton</location>
        <location evidence="1">Microtubule organizing center</location>
        <location evidence="1">Centrosome</location>
    </subcellularLocation>
    <subcellularLocation>
        <location evidence="2">Cytoplasm</location>
        <location evidence="2">Cytoskeleton</location>
        <location evidence="2">Spindle pole</location>
    </subcellularLocation>
</comment>
<evidence type="ECO:0000256" key="12">
    <source>
        <dbReference type="ARBA" id="ARBA00023212"/>
    </source>
</evidence>
<comment type="function">
    <text evidence="14">Involved in synaptic functions in photoreceptor cells, the signal transduction in immune cells as a Src family kinase activator, endosome recycling, the uptake of bacteria and endocytosis, protein trafficking in sensory neurons and as lipid-binding chaperone with specificity for a diverse subset of myristoylated proteins. Specifically binds the myristoyl moiety of a subset of N-terminally myristoylated proteins and is required for their localization. Binds myristoylated GNAT1 and is required for G-protein localization and trafficking in sensory neurons. Probably plays a role in trafficking proteins in photoreceptor cells. Plays important roles in mediating Src family kinase signals for the completion of cytokinesis via RAB11A.</text>
</comment>
<feature type="region of interest" description="Disordered" evidence="15">
    <location>
        <begin position="1"/>
        <end position="50"/>
    </location>
</feature>
<keyword evidence="10" id="KW-0653">Protein transport</keyword>
<reference evidence="17" key="3">
    <citation type="submission" date="2025-08" db="UniProtKB">
        <authorList>
            <consortium name="Ensembl"/>
        </authorList>
    </citation>
    <scope>IDENTIFICATION</scope>
    <source>
        <strain evidence="17">HSOK</strain>
    </source>
</reference>
<reference evidence="17" key="4">
    <citation type="submission" date="2025-09" db="UniProtKB">
        <authorList>
            <consortium name="Ensembl"/>
        </authorList>
    </citation>
    <scope>IDENTIFICATION</scope>
    <source>
        <strain evidence="17">HSOK</strain>
    </source>
</reference>
<dbReference type="Pfam" id="PF05351">
    <property type="entry name" value="GMP_PDE_delta"/>
    <property type="match status" value="1"/>
</dbReference>
<dbReference type="Proteomes" id="UP000265200">
    <property type="component" value="Chromosome 14"/>
</dbReference>
<dbReference type="PANTHER" id="PTHR12951:SF5">
    <property type="entry name" value="PROTEIN UNC-119 HOMOLOG A"/>
    <property type="match status" value="1"/>
</dbReference>
<evidence type="ECO:0000256" key="1">
    <source>
        <dbReference type="ARBA" id="ARBA00004300"/>
    </source>
</evidence>
<keyword evidence="12" id="KW-0206">Cytoskeleton</keyword>